<keyword evidence="3" id="KW-1185">Reference proteome</keyword>
<dbReference type="SUPFAM" id="SSF81383">
    <property type="entry name" value="F-box domain"/>
    <property type="match status" value="1"/>
</dbReference>
<evidence type="ECO:0000259" key="1">
    <source>
        <dbReference type="Pfam" id="PF03478"/>
    </source>
</evidence>
<feature type="domain" description="KIB1-4 beta-propeller" evidence="1">
    <location>
        <begin position="186"/>
        <end position="490"/>
    </location>
</feature>
<name>A0A835EB96_9POAL</name>
<dbReference type="AlphaFoldDB" id="A0A835EB96"/>
<evidence type="ECO:0000313" key="3">
    <source>
        <dbReference type="Proteomes" id="UP000636709"/>
    </source>
</evidence>
<sequence length="532" mass="60038">MRTRSQSRRLADPRAGSGLCAGSEVTVERASGSLSLANPLLRLHGSEAIATANQLRRCGGRESRWSEAKTRSPKWCARRPRSFLPSPFSSSSRLIHTVRDGVGWACRRDWANLPSELLEDIAGRLLNDDIWEYLRFRSACKPWRKCTDDPRLLGGGLDPRFRPHNWIAVPHCAFPSRRRLINIRTGARAEVNLPELSTLSCFGIVDGLLVLCAHNQATGGAVRLLNPLTGALAHFPAFTDVRDTRPTTAATLNAFSKGLPTREEMRALIMSTPKVEVPSDPSAINGVAIDDSTSPATLVLALRHPVHRIICAKPGDQHWVAVHFGEQDEPEYNNDGKIVFHTLLSFRGHCYVATHRGDVMRVDLQGPPRLVYLSREMVPSSGSSSYAYLVRSQDHRMLMVRYLSHVDLAEDSYQRSEIFTLKDGVHCRVEVFEVDVVGRRLIPLNGVGKYAVFVGRTYSIMLPSDKFPKLAPDAVYFNFFRQQWNHLGIYHFKDRRISPPREFTQDAYYWSLSPCACHWELADYLIHDTERW</sequence>
<dbReference type="PANTHER" id="PTHR33165:SF87">
    <property type="entry name" value="DUF295 DOMAIN-CONTAINING PROTEIN"/>
    <property type="match status" value="1"/>
</dbReference>
<dbReference type="PANTHER" id="PTHR33165">
    <property type="entry name" value="F-BOX DOMAIN CONTAINING PROTEIN-LIKE-RELATED"/>
    <property type="match status" value="1"/>
</dbReference>
<proteinExistence type="predicted"/>
<gene>
    <name evidence="2" type="ORF">HU200_044236</name>
</gene>
<reference evidence="2" key="1">
    <citation type="submission" date="2020-07" db="EMBL/GenBank/DDBJ databases">
        <title>Genome sequence and genetic diversity analysis of an under-domesticated orphan crop, white fonio (Digitaria exilis).</title>
        <authorList>
            <person name="Bennetzen J.L."/>
            <person name="Chen S."/>
            <person name="Ma X."/>
            <person name="Wang X."/>
            <person name="Yssel A.E.J."/>
            <person name="Chaluvadi S.R."/>
            <person name="Johnson M."/>
            <person name="Gangashetty P."/>
            <person name="Hamidou F."/>
            <person name="Sanogo M.D."/>
            <person name="Zwaenepoel A."/>
            <person name="Wallace J."/>
            <person name="Van De Peer Y."/>
            <person name="Van Deynze A."/>
        </authorList>
    </citation>
    <scope>NUCLEOTIDE SEQUENCE</scope>
    <source>
        <tissue evidence="2">Leaves</tissue>
    </source>
</reference>
<comment type="caution">
    <text evidence="2">The sequence shown here is derived from an EMBL/GenBank/DDBJ whole genome shotgun (WGS) entry which is preliminary data.</text>
</comment>
<dbReference type="OrthoDB" id="672137at2759"/>
<dbReference type="Gene3D" id="1.20.1280.50">
    <property type="match status" value="1"/>
</dbReference>
<evidence type="ECO:0000313" key="2">
    <source>
        <dbReference type="EMBL" id="KAF8684352.1"/>
    </source>
</evidence>
<dbReference type="Pfam" id="PF03478">
    <property type="entry name" value="Beta-prop_KIB1-4"/>
    <property type="match status" value="1"/>
</dbReference>
<accession>A0A835EB96</accession>
<dbReference type="EMBL" id="JACEFO010002096">
    <property type="protein sequence ID" value="KAF8684352.1"/>
    <property type="molecule type" value="Genomic_DNA"/>
</dbReference>
<protein>
    <recommendedName>
        <fullName evidence="1">KIB1-4 beta-propeller domain-containing protein</fullName>
    </recommendedName>
</protein>
<dbReference type="InterPro" id="IPR005174">
    <property type="entry name" value="KIB1-4_b-propeller"/>
</dbReference>
<dbReference type="Proteomes" id="UP000636709">
    <property type="component" value="Unassembled WGS sequence"/>
</dbReference>
<dbReference type="InterPro" id="IPR036047">
    <property type="entry name" value="F-box-like_dom_sf"/>
</dbReference>
<organism evidence="2 3">
    <name type="scientific">Digitaria exilis</name>
    <dbReference type="NCBI Taxonomy" id="1010633"/>
    <lineage>
        <taxon>Eukaryota</taxon>
        <taxon>Viridiplantae</taxon>
        <taxon>Streptophyta</taxon>
        <taxon>Embryophyta</taxon>
        <taxon>Tracheophyta</taxon>
        <taxon>Spermatophyta</taxon>
        <taxon>Magnoliopsida</taxon>
        <taxon>Liliopsida</taxon>
        <taxon>Poales</taxon>
        <taxon>Poaceae</taxon>
        <taxon>PACMAD clade</taxon>
        <taxon>Panicoideae</taxon>
        <taxon>Panicodae</taxon>
        <taxon>Paniceae</taxon>
        <taxon>Anthephorinae</taxon>
        <taxon>Digitaria</taxon>
    </lineage>
</organism>